<dbReference type="GO" id="GO:0016491">
    <property type="term" value="F:oxidoreductase activity"/>
    <property type="evidence" value="ECO:0007669"/>
    <property type="project" value="UniProtKB-KW"/>
</dbReference>
<dbReference type="InterPro" id="IPR008168">
    <property type="entry name" value="Cyt_C_IC"/>
</dbReference>
<dbReference type="GO" id="GO:0009055">
    <property type="term" value="F:electron transfer activity"/>
    <property type="evidence" value="ECO:0007669"/>
    <property type="project" value="InterPro"/>
</dbReference>
<keyword evidence="13 19" id="KW-0249">Electron transport</keyword>
<evidence type="ECO:0000256" key="14">
    <source>
        <dbReference type="ARBA" id="ARBA00022989"/>
    </source>
</evidence>
<keyword evidence="14 22" id="KW-1133">Transmembrane helix</keyword>
<evidence type="ECO:0000256" key="20">
    <source>
        <dbReference type="PIRSR" id="PIRSR000006-1"/>
    </source>
</evidence>
<dbReference type="InterPro" id="IPR036909">
    <property type="entry name" value="Cyt_c-like_dom_sf"/>
</dbReference>
<keyword evidence="9 22" id="KW-0812">Transmembrane</keyword>
<protein>
    <recommendedName>
        <fullName evidence="19">Cbb3-type cytochrome c oxidase subunit</fullName>
    </recommendedName>
</protein>
<keyword evidence="8 19" id="KW-0679">Respiratory chain</keyword>
<keyword evidence="16 19" id="KW-0408">Iron</keyword>
<evidence type="ECO:0000259" key="23">
    <source>
        <dbReference type="PROSITE" id="PS51007"/>
    </source>
</evidence>
<dbReference type="GO" id="GO:0005886">
    <property type="term" value="C:plasma membrane"/>
    <property type="evidence" value="ECO:0007669"/>
    <property type="project" value="UniProtKB-SubCell"/>
</dbReference>
<feature type="transmembrane region" description="Helical" evidence="22">
    <location>
        <begin position="58"/>
        <end position="77"/>
    </location>
</feature>
<accession>A0A1N7KKA5</accession>
<dbReference type="AlphaFoldDB" id="A0A1N7KKA5"/>
<feature type="domain" description="Cytochrome c" evidence="23">
    <location>
        <begin position="214"/>
        <end position="295"/>
    </location>
</feature>
<evidence type="ECO:0000256" key="1">
    <source>
        <dbReference type="ARBA" id="ARBA00004533"/>
    </source>
</evidence>
<dbReference type="PANTHER" id="PTHR33751">
    <property type="entry name" value="CBB3-TYPE CYTOCHROME C OXIDASE SUBUNIT FIXP"/>
    <property type="match status" value="1"/>
</dbReference>
<dbReference type="InterPro" id="IPR050597">
    <property type="entry name" value="Cytochrome_c_Oxidase_Subunit"/>
</dbReference>
<keyword evidence="15 19" id="KW-0560">Oxidoreductase</keyword>
<organism evidence="24 25">
    <name type="scientific">Neptunomonas antarctica</name>
    <dbReference type="NCBI Taxonomy" id="619304"/>
    <lineage>
        <taxon>Bacteria</taxon>
        <taxon>Pseudomonadati</taxon>
        <taxon>Pseudomonadota</taxon>
        <taxon>Gammaproteobacteria</taxon>
        <taxon>Oceanospirillales</taxon>
        <taxon>Oceanospirillaceae</taxon>
        <taxon>Neptunomonas</taxon>
    </lineage>
</organism>
<comment type="function">
    <text evidence="19">C-type cytochrome. Part of the cbb3-type cytochrome c oxidase complex.</text>
</comment>
<evidence type="ECO:0000256" key="9">
    <source>
        <dbReference type="ARBA" id="ARBA00022692"/>
    </source>
</evidence>
<dbReference type="UniPathway" id="UPA00705"/>
<evidence type="ECO:0000256" key="7">
    <source>
        <dbReference type="ARBA" id="ARBA00022617"/>
    </source>
</evidence>
<dbReference type="GO" id="GO:1902600">
    <property type="term" value="P:proton transmembrane transport"/>
    <property type="evidence" value="ECO:0007669"/>
    <property type="project" value="UniProtKB-KW"/>
</dbReference>
<keyword evidence="7 19" id="KW-0349">Heme</keyword>
<gene>
    <name evidence="24" type="ORF">SAMN05421760_102514</name>
</gene>
<comment type="similarity">
    <text evidence="3 19">Belongs to the CcoP / FixP family.</text>
</comment>
<dbReference type="InterPro" id="IPR009056">
    <property type="entry name" value="Cyt_c-like_dom"/>
</dbReference>
<feature type="binding site" description="covalent" evidence="21">
    <location>
        <position position="141"/>
    </location>
    <ligand>
        <name>heme c</name>
        <dbReference type="ChEBI" id="CHEBI:61717"/>
        <label>1</label>
    </ligand>
</feature>
<reference evidence="25" key="1">
    <citation type="submission" date="2017-01" db="EMBL/GenBank/DDBJ databases">
        <authorList>
            <person name="Varghese N."/>
            <person name="Submissions S."/>
        </authorList>
    </citation>
    <scope>NUCLEOTIDE SEQUENCE [LARGE SCALE GENOMIC DNA]</scope>
    <source>
        <strain evidence="25">DSM 22306</strain>
    </source>
</reference>
<evidence type="ECO:0000256" key="16">
    <source>
        <dbReference type="ARBA" id="ARBA00023004"/>
    </source>
</evidence>
<keyword evidence="10 19" id="KW-0479">Metal-binding</keyword>
<evidence type="ECO:0000256" key="19">
    <source>
        <dbReference type="PIRNR" id="PIRNR000006"/>
    </source>
</evidence>
<evidence type="ECO:0000256" key="12">
    <source>
        <dbReference type="ARBA" id="ARBA00022781"/>
    </source>
</evidence>
<dbReference type="STRING" id="619304.SAMN05421760_102514"/>
<dbReference type="InterPro" id="IPR004678">
    <property type="entry name" value="Cyt_c_oxidase_cbb3_su3"/>
</dbReference>
<dbReference type="PRINTS" id="PR00605">
    <property type="entry name" value="CYTCHROMECIC"/>
</dbReference>
<feature type="binding site" description="axial binding residue" evidence="20">
    <location>
        <position position="145"/>
    </location>
    <ligand>
        <name>heme c</name>
        <dbReference type="ChEBI" id="CHEBI:61717"/>
        <label>1</label>
    </ligand>
    <ligandPart>
        <name>Fe</name>
        <dbReference type="ChEBI" id="CHEBI:18248"/>
    </ligandPart>
</feature>
<name>A0A1N7KKA5_9GAMM</name>
<evidence type="ECO:0000313" key="25">
    <source>
        <dbReference type="Proteomes" id="UP000185999"/>
    </source>
</evidence>
<feature type="domain" description="Cytochrome c" evidence="23">
    <location>
        <begin position="128"/>
        <end position="207"/>
    </location>
</feature>
<evidence type="ECO:0000256" key="17">
    <source>
        <dbReference type="ARBA" id="ARBA00023065"/>
    </source>
</evidence>
<dbReference type="NCBIfam" id="TIGR00782">
    <property type="entry name" value="ccoP"/>
    <property type="match status" value="1"/>
</dbReference>
<dbReference type="InterPro" id="IPR038414">
    <property type="entry name" value="CcoP_N_sf"/>
</dbReference>
<dbReference type="InterPro" id="IPR032858">
    <property type="entry name" value="CcoP_N"/>
</dbReference>
<evidence type="ECO:0000256" key="18">
    <source>
        <dbReference type="ARBA" id="ARBA00023136"/>
    </source>
</evidence>
<evidence type="ECO:0000256" key="15">
    <source>
        <dbReference type="ARBA" id="ARBA00023002"/>
    </source>
</evidence>
<evidence type="ECO:0000313" key="24">
    <source>
        <dbReference type="EMBL" id="SIS62015.1"/>
    </source>
</evidence>
<dbReference type="RefSeq" id="WP_054343426.1">
    <property type="nucleotide sequence ID" value="NZ_FTOE01000002.1"/>
</dbReference>
<comment type="subunit">
    <text evidence="19">Component of the cbb3-type cytochrome c oxidase.</text>
</comment>
<dbReference type="Gene3D" id="6.10.280.130">
    <property type="match status" value="1"/>
</dbReference>
<comment type="cofactor">
    <cofactor evidence="19 21">
        <name>heme c</name>
        <dbReference type="ChEBI" id="CHEBI:61717"/>
    </cofactor>
    <text evidence="19 21">Binds 2 heme C groups per subunit.</text>
</comment>
<dbReference type="GO" id="GO:0006119">
    <property type="term" value="P:oxidative phosphorylation"/>
    <property type="evidence" value="ECO:0007669"/>
    <property type="project" value="UniProtKB-UniPathway"/>
</dbReference>
<feature type="binding site" description="covalent" evidence="21">
    <location>
        <position position="144"/>
    </location>
    <ligand>
        <name>heme c</name>
        <dbReference type="ChEBI" id="CHEBI:61717"/>
        <label>1</label>
    </ligand>
</feature>
<feature type="transmembrane region" description="Helical" evidence="22">
    <location>
        <begin position="7"/>
        <end position="25"/>
    </location>
</feature>
<evidence type="ECO:0000256" key="8">
    <source>
        <dbReference type="ARBA" id="ARBA00022660"/>
    </source>
</evidence>
<keyword evidence="4 19" id="KW-0813">Transport</keyword>
<sequence>MSAFWSAWVTIITLAVIFGCTWLLLQTRKSEPYKEETEKTVGHEFDGIAEYDNPLPKWWFQMFMATIVFGLVYLALYPGLGNWKGLLGWTSTNQWEEEMAHADEVYKPVFAKYAVLSVEDLQKPENVAGLKMGQRMFANNCSVCHGTAATGAHGFPNLTDNDWLYGGAPATIKQTLLHGRQGAMPAWGAVLGEEGVRDVASYVQTLSGQESDPESTARGKTQFQALCTACHGVDGKGMQALGAPNLTDTTWLYGGTFEQITHTIRSGRNGVMPAQKNLLSEDKIQLIAAYVYSLSNK</sequence>
<evidence type="ECO:0000256" key="5">
    <source>
        <dbReference type="ARBA" id="ARBA00022475"/>
    </source>
</evidence>
<dbReference type="PANTHER" id="PTHR33751:SF1">
    <property type="entry name" value="CBB3-TYPE CYTOCHROME C OXIDASE SUBUNIT FIXP"/>
    <property type="match status" value="1"/>
</dbReference>
<keyword evidence="6 19" id="KW-0997">Cell inner membrane</keyword>
<keyword evidence="25" id="KW-1185">Reference proteome</keyword>
<keyword evidence="5 19" id="KW-1003">Cell membrane</keyword>
<dbReference type="OrthoDB" id="9811281at2"/>
<feature type="binding site" description="axial binding residue" evidence="20">
    <location>
        <position position="272"/>
    </location>
    <ligand>
        <name>heme c</name>
        <dbReference type="ChEBI" id="CHEBI:61717"/>
        <label>1</label>
    </ligand>
    <ligandPart>
        <name>Fe</name>
        <dbReference type="ChEBI" id="CHEBI:18248"/>
    </ligandPart>
</feature>
<evidence type="ECO:0000256" key="4">
    <source>
        <dbReference type="ARBA" id="ARBA00022448"/>
    </source>
</evidence>
<evidence type="ECO:0000256" key="21">
    <source>
        <dbReference type="PIRSR" id="PIRSR000006-2"/>
    </source>
</evidence>
<keyword evidence="12 19" id="KW-0375">Hydrogen ion transport</keyword>
<dbReference type="GO" id="GO:0020037">
    <property type="term" value="F:heme binding"/>
    <property type="evidence" value="ECO:0007669"/>
    <property type="project" value="InterPro"/>
</dbReference>
<feature type="binding site" description="axial binding residue" evidence="20">
    <location>
        <position position="184"/>
    </location>
    <ligand>
        <name>heme c</name>
        <dbReference type="ChEBI" id="CHEBI:61717"/>
        <label>2</label>
    </ligand>
    <ligandPart>
        <name>Fe</name>
        <dbReference type="ChEBI" id="CHEBI:18248"/>
    </ligandPart>
</feature>
<keyword evidence="17 19" id="KW-0406">Ion transport</keyword>
<evidence type="ECO:0000256" key="13">
    <source>
        <dbReference type="ARBA" id="ARBA00022982"/>
    </source>
</evidence>
<dbReference type="Gene3D" id="1.10.760.10">
    <property type="entry name" value="Cytochrome c-like domain"/>
    <property type="match status" value="2"/>
</dbReference>
<proteinExistence type="inferred from homology"/>
<dbReference type="PIRSF" id="PIRSF000006">
    <property type="entry name" value="Cbb3-Cox_fixP"/>
    <property type="match status" value="1"/>
</dbReference>
<feature type="binding site" description="covalent" evidence="21">
    <location>
        <position position="230"/>
    </location>
    <ligand>
        <name>heme c</name>
        <dbReference type="ChEBI" id="CHEBI:61717"/>
        <label>2</label>
    </ligand>
</feature>
<keyword evidence="11" id="KW-0677">Repeat</keyword>
<feature type="binding site" description="axial binding residue" evidence="20">
    <location>
        <position position="231"/>
    </location>
    <ligand>
        <name>heme c</name>
        <dbReference type="ChEBI" id="CHEBI:61717"/>
        <label>2</label>
    </ligand>
    <ligandPart>
        <name>Fe</name>
        <dbReference type="ChEBI" id="CHEBI:18248"/>
    </ligandPart>
</feature>
<comment type="pathway">
    <text evidence="2 19">Energy metabolism; oxidative phosphorylation.</text>
</comment>
<dbReference type="Pfam" id="PF14715">
    <property type="entry name" value="FixP_N"/>
    <property type="match status" value="1"/>
</dbReference>
<evidence type="ECO:0000256" key="6">
    <source>
        <dbReference type="ARBA" id="ARBA00022519"/>
    </source>
</evidence>
<keyword evidence="18 19" id="KW-0472">Membrane</keyword>
<dbReference type="Pfam" id="PF13442">
    <property type="entry name" value="Cytochrome_CBB3"/>
    <property type="match status" value="2"/>
</dbReference>
<dbReference type="PROSITE" id="PS51007">
    <property type="entry name" value="CYTC"/>
    <property type="match status" value="2"/>
</dbReference>
<dbReference type="Proteomes" id="UP000185999">
    <property type="component" value="Unassembled WGS sequence"/>
</dbReference>
<evidence type="ECO:0000256" key="11">
    <source>
        <dbReference type="ARBA" id="ARBA00022737"/>
    </source>
</evidence>
<evidence type="ECO:0000256" key="22">
    <source>
        <dbReference type="SAM" id="Phobius"/>
    </source>
</evidence>
<dbReference type="GO" id="GO:0005506">
    <property type="term" value="F:iron ion binding"/>
    <property type="evidence" value="ECO:0007669"/>
    <property type="project" value="InterPro"/>
</dbReference>
<feature type="binding site" description="covalent" evidence="21">
    <location>
        <position position="227"/>
    </location>
    <ligand>
        <name>heme c</name>
        <dbReference type="ChEBI" id="CHEBI:61717"/>
        <label>2</label>
    </ligand>
</feature>
<evidence type="ECO:0000256" key="2">
    <source>
        <dbReference type="ARBA" id="ARBA00004673"/>
    </source>
</evidence>
<dbReference type="SUPFAM" id="SSF46626">
    <property type="entry name" value="Cytochrome c"/>
    <property type="match status" value="2"/>
</dbReference>
<evidence type="ECO:0000256" key="10">
    <source>
        <dbReference type="ARBA" id="ARBA00022723"/>
    </source>
</evidence>
<comment type="subcellular location">
    <subcellularLocation>
        <location evidence="1 19">Cell inner membrane</location>
    </subcellularLocation>
</comment>
<dbReference type="EMBL" id="FTOE01000002">
    <property type="protein sequence ID" value="SIS62015.1"/>
    <property type="molecule type" value="Genomic_DNA"/>
</dbReference>
<evidence type="ECO:0000256" key="3">
    <source>
        <dbReference type="ARBA" id="ARBA00006113"/>
    </source>
</evidence>